<evidence type="ECO:0000259" key="5">
    <source>
        <dbReference type="PROSITE" id="PS51192"/>
    </source>
</evidence>
<evidence type="ECO:0000313" key="7">
    <source>
        <dbReference type="EMBL" id="EGU75918.1"/>
    </source>
</evidence>
<dbReference type="EMBL" id="AFQF01003382">
    <property type="protein sequence ID" value="EGU75918.1"/>
    <property type="molecule type" value="Genomic_DNA"/>
</dbReference>
<dbReference type="CDD" id="cd18008">
    <property type="entry name" value="DEXDc_SHPRH-like"/>
    <property type="match status" value="1"/>
</dbReference>
<reference evidence="7" key="1">
    <citation type="journal article" date="2012" name="Mol. Plant Microbe Interact.">
        <title>A highly conserved effector in Fusarium oxysporum is required for full virulence on Arabidopsis.</title>
        <authorList>
            <person name="Thatcher L.F."/>
            <person name="Gardiner D.M."/>
            <person name="Kazan K."/>
            <person name="Manners J."/>
        </authorList>
    </citation>
    <scope>NUCLEOTIDE SEQUENCE [LARGE SCALE GENOMIC DNA]</scope>
    <source>
        <strain evidence="7">Fo5176</strain>
    </source>
</reference>
<dbReference type="InterPro" id="IPR014001">
    <property type="entry name" value="Helicase_ATP-bd"/>
</dbReference>
<keyword evidence="3" id="KW-0067">ATP-binding</keyword>
<dbReference type="PaxDb" id="5507-FOXG_13621P0"/>
<dbReference type="Gene3D" id="3.40.50.300">
    <property type="entry name" value="P-loop containing nucleotide triphosphate hydrolases"/>
    <property type="match status" value="1"/>
</dbReference>
<evidence type="ECO:0000256" key="4">
    <source>
        <dbReference type="SAM" id="MobiDB-lite"/>
    </source>
</evidence>
<proteinExistence type="predicted"/>
<evidence type="ECO:0000256" key="3">
    <source>
        <dbReference type="ARBA" id="ARBA00022840"/>
    </source>
</evidence>
<dbReference type="PANTHER" id="PTHR45626">
    <property type="entry name" value="TRANSCRIPTION TERMINATION FACTOR 2-RELATED"/>
    <property type="match status" value="1"/>
</dbReference>
<dbReference type="InterPro" id="IPR049730">
    <property type="entry name" value="SNF2/RAD54-like_C"/>
</dbReference>
<keyword evidence="1" id="KW-0547">Nucleotide-binding</keyword>
<dbReference type="Pfam" id="PF00271">
    <property type="entry name" value="Helicase_C"/>
    <property type="match status" value="1"/>
</dbReference>
<dbReference type="OrthoDB" id="448448at2759"/>
<feature type="compositionally biased region" description="Low complexity" evidence="4">
    <location>
        <begin position="706"/>
        <end position="722"/>
    </location>
</feature>
<accession>F9G4J0</accession>
<organism evidence="7">
    <name type="scientific">Fusarium oxysporum (strain Fo5176)</name>
    <name type="common">Fusarium vascular wilt</name>
    <dbReference type="NCBI Taxonomy" id="660025"/>
    <lineage>
        <taxon>Eukaryota</taxon>
        <taxon>Fungi</taxon>
        <taxon>Dikarya</taxon>
        <taxon>Ascomycota</taxon>
        <taxon>Pezizomycotina</taxon>
        <taxon>Sordariomycetes</taxon>
        <taxon>Hypocreomycetidae</taxon>
        <taxon>Hypocreales</taxon>
        <taxon>Nectriaceae</taxon>
        <taxon>Fusarium</taxon>
        <taxon>Fusarium oxysporum species complex</taxon>
    </lineage>
</organism>
<dbReference type="SUPFAM" id="SSF52540">
    <property type="entry name" value="P-loop containing nucleoside triphosphate hydrolases"/>
    <property type="match status" value="2"/>
</dbReference>
<dbReference type="AlphaFoldDB" id="F9G4J0"/>
<evidence type="ECO:0000256" key="2">
    <source>
        <dbReference type="ARBA" id="ARBA00022801"/>
    </source>
</evidence>
<dbReference type="Pfam" id="PF00176">
    <property type="entry name" value="SNF2-rel_dom"/>
    <property type="match status" value="1"/>
</dbReference>
<dbReference type="GO" id="GO:0016787">
    <property type="term" value="F:hydrolase activity"/>
    <property type="evidence" value="ECO:0007669"/>
    <property type="project" value="UniProtKB-KW"/>
</dbReference>
<keyword evidence="2" id="KW-0378">Hydrolase</keyword>
<evidence type="ECO:0000256" key="1">
    <source>
        <dbReference type="ARBA" id="ARBA00022741"/>
    </source>
</evidence>
<dbReference type="GO" id="GO:0008094">
    <property type="term" value="F:ATP-dependent activity, acting on DNA"/>
    <property type="evidence" value="ECO:0007669"/>
    <property type="project" value="TreeGrafter"/>
</dbReference>
<dbReference type="STRING" id="660025.F9G4J0"/>
<dbReference type="PROSITE" id="PS51194">
    <property type="entry name" value="HELICASE_CTER"/>
    <property type="match status" value="1"/>
</dbReference>
<dbReference type="GO" id="GO:0006281">
    <property type="term" value="P:DNA repair"/>
    <property type="evidence" value="ECO:0007669"/>
    <property type="project" value="TreeGrafter"/>
</dbReference>
<dbReference type="Gene3D" id="3.40.50.10810">
    <property type="entry name" value="Tandem AAA-ATPase domain"/>
    <property type="match status" value="1"/>
</dbReference>
<feature type="region of interest" description="Disordered" evidence="4">
    <location>
        <begin position="705"/>
        <end position="726"/>
    </location>
</feature>
<dbReference type="InterPro" id="IPR038718">
    <property type="entry name" value="SNF2-like_sf"/>
</dbReference>
<dbReference type="GO" id="GO:0005524">
    <property type="term" value="F:ATP binding"/>
    <property type="evidence" value="ECO:0007669"/>
    <property type="project" value="UniProtKB-KW"/>
</dbReference>
<dbReference type="PROSITE" id="PS51192">
    <property type="entry name" value="HELICASE_ATP_BIND_1"/>
    <property type="match status" value="1"/>
</dbReference>
<evidence type="ECO:0000259" key="6">
    <source>
        <dbReference type="PROSITE" id="PS51194"/>
    </source>
</evidence>
<dbReference type="InterPro" id="IPR050628">
    <property type="entry name" value="SNF2_RAD54_helicase_TF"/>
</dbReference>
<dbReference type="SMART" id="SM00490">
    <property type="entry name" value="HELICc"/>
    <property type="match status" value="1"/>
</dbReference>
<protein>
    <submittedName>
        <fullName evidence="7">Uncharacterized protein</fullName>
    </submittedName>
</protein>
<sequence length="922" mass="101968">MINPVLDFDMALSLKRRRDCGNDTENGNPHKYAQRQAVGSEGASSPYYFDSGMQLDLPSDTSGIGDDISVAEGEFGEERICYGAICGAQVLLNPQTQMPKETQPWARYCLFKIEPDGRNYYLVGDGETNSKKRSVLDCDTGAILTLTAEKARDLSFAVVLGVDVLRGKRKRSGKGLPVAVSVNIYGPRNSMSDVDEALSGIGTYRTYLQHPTFLEPGVPYINPQFFYPTFEKTDLRHLVGSGFQDSDTKSKISQEVEDVMESLDGSSENIIAARSEDVQQVLHHFLLNTRLKELIPITNRHQLKGVEFILGRENEEVLAIDISMTSLRPADSGVLSSLLSHPHKLGRGGILADVMGLGKTLTMLSAILCSKQLGQSSITDISGNIKAQEHPPSSITLVVLPSRQVLDVWQNEIDARFQPQSFKTVTFHGDVRPKKRELLLGHDLVLTTYHTLEKDNRGKGILNSIKWSRIVLDEVLLTNSSKAHQIRNSSIKLHKAPAALESDTRWCLTGTPIQNSFDDLRSLLKFLRFEPFCQSNVFEQHIVKPFREDSPNGNDESRNLKIMLKFCCLRRTQAKLDLPASTIQKVDVTPTETEKSMFTSILDQCKEDFDKMAGKEESAKKSNILFSAIMKLRRVCNHGAIPISACSSKRTNQLIVPKTKGKASRSPSAEPVCEFCDERTGNADLLGGLDSCPMCGRLQFEMNDEASSLAPSPSPTPSMMDLDTPDPPTRGISTQSSYYMKQQSSKMSAVINNIKSSCLDASSKSVVFSSWRDTLDILATMLGAEGIAFVQVDGRNPLVGRTELLSKFCQDPVIRVLLISINTGAVGLTLTQANMVHIVEPQWNPAIEEQAIARVVRMGQTRPITIFKYITAGSIENTVVKLQEKKTRIIKLSMQDKDGVDSDTNLDSFKFAIDPNEWGVVS</sequence>
<feature type="domain" description="Helicase C-terminal" evidence="6">
    <location>
        <begin position="753"/>
        <end position="907"/>
    </location>
</feature>
<name>F9G4J0_FUSOF</name>
<comment type="caution">
    <text evidence="7">The sequence shown here is derived from an EMBL/GenBank/DDBJ whole genome shotgun (WGS) entry which is preliminary data.</text>
</comment>
<dbReference type="InterPro" id="IPR001650">
    <property type="entry name" value="Helicase_C-like"/>
</dbReference>
<dbReference type="CDD" id="cd18793">
    <property type="entry name" value="SF2_C_SNF"/>
    <property type="match status" value="1"/>
</dbReference>
<dbReference type="InterPro" id="IPR027417">
    <property type="entry name" value="P-loop_NTPase"/>
</dbReference>
<dbReference type="SMART" id="SM00487">
    <property type="entry name" value="DEXDc"/>
    <property type="match status" value="1"/>
</dbReference>
<gene>
    <name evidence="7" type="ORF">FOXB_13572</name>
</gene>
<dbReference type="GO" id="GO:0005634">
    <property type="term" value="C:nucleus"/>
    <property type="evidence" value="ECO:0007669"/>
    <property type="project" value="TreeGrafter"/>
</dbReference>
<dbReference type="InterPro" id="IPR000330">
    <property type="entry name" value="SNF2_N"/>
</dbReference>
<feature type="domain" description="Helicase ATP-binding" evidence="5">
    <location>
        <begin position="340"/>
        <end position="530"/>
    </location>
</feature>